<dbReference type="Proteomes" id="UP001595868">
    <property type="component" value="Unassembled WGS sequence"/>
</dbReference>
<accession>A0ABV8KEC8</accession>
<keyword evidence="2" id="KW-0472">Membrane</keyword>
<evidence type="ECO:0000256" key="1">
    <source>
        <dbReference type="SAM" id="MobiDB-lite"/>
    </source>
</evidence>
<name>A0ABV8KEC8_9ACTN</name>
<comment type="caution">
    <text evidence="3">The sequence shown here is derived from an EMBL/GenBank/DDBJ whole genome shotgun (WGS) entry which is preliminary data.</text>
</comment>
<evidence type="ECO:0008006" key="5">
    <source>
        <dbReference type="Google" id="ProtNLM"/>
    </source>
</evidence>
<keyword evidence="2" id="KW-1133">Transmembrane helix</keyword>
<feature type="region of interest" description="Disordered" evidence="1">
    <location>
        <begin position="101"/>
        <end position="129"/>
    </location>
</feature>
<evidence type="ECO:0000313" key="4">
    <source>
        <dbReference type="Proteomes" id="UP001595868"/>
    </source>
</evidence>
<evidence type="ECO:0000313" key="3">
    <source>
        <dbReference type="EMBL" id="MFC4104415.1"/>
    </source>
</evidence>
<evidence type="ECO:0000256" key="2">
    <source>
        <dbReference type="SAM" id="Phobius"/>
    </source>
</evidence>
<keyword evidence="2" id="KW-0812">Transmembrane</keyword>
<proteinExistence type="predicted"/>
<protein>
    <recommendedName>
        <fullName evidence="5">Thioredoxin domain-containing protein</fullName>
    </recommendedName>
</protein>
<dbReference type="EMBL" id="JBHSBN010000001">
    <property type="protein sequence ID" value="MFC4104415.1"/>
    <property type="molecule type" value="Genomic_DNA"/>
</dbReference>
<sequence>MGSSGNDGWADGNGPSEPLPDLPPEWGPIVIPEDAAELAAEAAELRRELRRTSRRAAWRQRFGLPTRPGGTPTLRLPLLLMLVAILATLTSLFAMVWPGPGRQSGNRTPSAGPVPSGAPGRPRGDTVPALDLVGESGAPVPLRGLLPVVVLLVDGCDCAAQIEAAGRAAPPGVTVVALTSGRGAPSPLPAPWSVTPVAPVRSLADPTGELRAFLQVTPSPGAGTALLATRSGLVARVVPSVGSVEDYRADLLRLATS</sequence>
<feature type="compositionally biased region" description="Low complexity" evidence="1">
    <location>
        <begin position="109"/>
        <end position="121"/>
    </location>
</feature>
<organism evidence="3 4">
    <name type="scientific">Micromonospora zhanjiangensis</name>
    <dbReference type="NCBI Taxonomy" id="1522057"/>
    <lineage>
        <taxon>Bacteria</taxon>
        <taxon>Bacillati</taxon>
        <taxon>Actinomycetota</taxon>
        <taxon>Actinomycetes</taxon>
        <taxon>Micromonosporales</taxon>
        <taxon>Micromonosporaceae</taxon>
        <taxon>Micromonospora</taxon>
    </lineage>
</organism>
<dbReference type="RefSeq" id="WP_377541339.1">
    <property type="nucleotide sequence ID" value="NZ_JBHSBN010000001.1"/>
</dbReference>
<feature type="region of interest" description="Disordered" evidence="1">
    <location>
        <begin position="1"/>
        <end position="25"/>
    </location>
</feature>
<keyword evidence="4" id="KW-1185">Reference proteome</keyword>
<feature type="transmembrane region" description="Helical" evidence="2">
    <location>
        <begin position="76"/>
        <end position="97"/>
    </location>
</feature>
<gene>
    <name evidence="3" type="ORF">ACFOX0_00475</name>
</gene>
<reference evidence="4" key="1">
    <citation type="journal article" date="2019" name="Int. J. Syst. Evol. Microbiol.">
        <title>The Global Catalogue of Microorganisms (GCM) 10K type strain sequencing project: providing services to taxonomists for standard genome sequencing and annotation.</title>
        <authorList>
            <consortium name="The Broad Institute Genomics Platform"/>
            <consortium name="The Broad Institute Genome Sequencing Center for Infectious Disease"/>
            <person name="Wu L."/>
            <person name="Ma J."/>
        </authorList>
    </citation>
    <scope>NUCLEOTIDE SEQUENCE [LARGE SCALE GENOMIC DNA]</scope>
    <source>
        <strain evidence="4">2902at01</strain>
    </source>
</reference>